<protein>
    <submittedName>
        <fullName evidence="2">Uncharacterized protein</fullName>
    </submittedName>
</protein>
<proteinExistence type="predicted"/>
<evidence type="ECO:0000256" key="1">
    <source>
        <dbReference type="SAM" id="MobiDB-lite"/>
    </source>
</evidence>
<dbReference type="AlphaFoldDB" id="A0A7M7Q0G3"/>
<dbReference type="Proteomes" id="UP000002358">
    <property type="component" value="Chromosome 2"/>
</dbReference>
<keyword evidence="3" id="KW-1185">Reference proteome</keyword>
<dbReference type="KEGG" id="nvi:116416174"/>
<dbReference type="GeneID" id="116416174"/>
<name>A0A7M7Q0G3_NASVI</name>
<feature type="compositionally biased region" description="Polar residues" evidence="1">
    <location>
        <begin position="132"/>
        <end position="145"/>
    </location>
</feature>
<feature type="compositionally biased region" description="Low complexity" evidence="1">
    <location>
        <begin position="118"/>
        <end position="131"/>
    </location>
</feature>
<feature type="region of interest" description="Disordered" evidence="1">
    <location>
        <begin position="118"/>
        <end position="145"/>
    </location>
</feature>
<dbReference type="RefSeq" id="XP_031779494.1">
    <property type="nucleotide sequence ID" value="XM_031923634.1"/>
</dbReference>
<accession>A0A7M7Q0G3</accession>
<organism evidence="2 3">
    <name type="scientific">Nasonia vitripennis</name>
    <name type="common">Parasitic wasp</name>
    <dbReference type="NCBI Taxonomy" id="7425"/>
    <lineage>
        <taxon>Eukaryota</taxon>
        <taxon>Metazoa</taxon>
        <taxon>Ecdysozoa</taxon>
        <taxon>Arthropoda</taxon>
        <taxon>Hexapoda</taxon>
        <taxon>Insecta</taxon>
        <taxon>Pterygota</taxon>
        <taxon>Neoptera</taxon>
        <taxon>Endopterygota</taxon>
        <taxon>Hymenoptera</taxon>
        <taxon>Apocrita</taxon>
        <taxon>Proctotrupomorpha</taxon>
        <taxon>Chalcidoidea</taxon>
        <taxon>Pteromalidae</taxon>
        <taxon>Pteromalinae</taxon>
        <taxon>Nasonia</taxon>
    </lineage>
</organism>
<evidence type="ECO:0000313" key="3">
    <source>
        <dbReference type="Proteomes" id="UP000002358"/>
    </source>
</evidence>
<dbReference type="EnsemblMetazoa" id="XM_031923634">
    <property type="protein sequence ID" value="XP_031779494"/>
    <property type="gene ID" value="LOC116416174"/>
</dbReference>
<evidence type="ECO:0000313" key="2">
    <source>
        <dbReference type="EnsemblMetazoa" id="XP_031779494"/>
    </source>
</evidence>
<reference evidence="2" key="1">
    <citation type="submission" date="2021-01" db="UniProtKB">
        <authorList>
            <consortium name="EnsemblMetazoa"/>
        </authorList>
    </citation>
    <scope>IDENTIFICATION</scope>
</reference>
<sequence length="145" mass="16906">MQQHFTFIKASNQQQPFHKQTKFNNNRYNPYKYQTNFTPTVNPNPQFINPNPNFTIPYLPYNLNSYFTNQPPINFTNPPFTTYTTLNHNTTTNPRKNSNNPFALDESKLSTAKQINTQNNETNTTLQPPTNDKSQVPENPMTMQE</sequence>
<dbReference type="InParanoid" id="A0A7M7Q0G3"/>